<dbReference type="RefSeq" id="XP_022481734.1">
    <property type="nucleotide sequence ID" value="XM_022611729.1"/>
</dbReference>
<evidence type="ECO:0000313" key="1">
    <source>
        <dbReference type="EMBL" id="OHF04600.1"/>
    </source>
</evidence>
<dbReference type="Proteomes" id="UP000176998">
    <property type="component" value="Unassembled WGS sequence"/>
</dbReference>
<protein>
    <submittedName>
        <fullName evidence="1">Uncharacterized protein</fullName>
    </submittedName>
</protein>
<dbReference type="AlphaFoldDB" id="A0A1G4BT70"/>
<comment type="caution">
    <text evidence="1">The sequence shown here is derived from an EMBL/GenBank/DDBJ whole genome shotgun (WGS) entry which is preliminary data.</text>
</comment>
<keyword evidence="2" id="KW-1185">Reference proteome</keyword>
<accession>A0A1G4BT70</accession>
<sequence>MTSIDSTQETDMMASAPLSAFLLSLMKCSVFKAKAEAVGSQQQIDKDMANSVRKKRVADRALEVEMAKRPRVPPVAQKFHDAMKELEQAVDELLLPCP</sequence>
<dbReference type="OrthoDB" id="4851359at2759"/>
<name>A0A1G4BT70_9PEZI</name>
<evidence type="ECO:0000313" key="2">
    <source>
        <dbReference type="Proteomes" id="UP000176998"/>
    </source>
</evidence>
<dbReference type="GeneID" id="34553239"/>
<dbReference type="EMBL" id="MJBS01000001">
    <property type="protein sequence ID" value="OHF04600.1"/>
    <property type="molecule type" value="Genomic_DNA"/>
</dbReference>
<gene>
    <name evidence="1" type="ORF">CORC01_00071</name>
</gene>
<reference evidence="1 2" key="1">
    <citation type="submission" date="2016-09" db="EMBL/GenBank/DDBJ databases">
        <authorList>
            <person name="Capua I."/>
            <person name="De Benedictis P."/>
            <person name="Joannis T."/>
            <person name="Lombin L.H."/>
            <person name="Cattoli G."/>
        </authorList>
    </citation>
    <scope>NUCLEOTIDE SEQUENCE [LARGE SCALE GENOMIC DNA]</scope>
    <source>
        <strain evidence="1 2">IMI 309357</strain>
    </source>
</reference>
<organism evidence="1 2">
    <name type="scientific">Colletotrichum orchidophilum</name>
    <dbReference type="NCBI Taxonomy" id="1209926"/>
    <lineage>
        <taxon>Eukaryota</taxon>
        <taxon>Fungi</taxon>
        <taxon>Dikarya</taxon>
        <taxon>Ascomycota</taxon>
        <taxon>Pezizomycotina</taxon>
        <taxon>Sordariomycetes</taxon>
        <taxon>Hypocreomycetidae</taxon>
        <taxon>Glomerellales</taxon>
        <taxon>Glomerellaceae</taxon>
        <taxon>Colletotrichum</taxon>
    </lineage>
</organism>
<proteinExistence type="predicted"/>